<feature type="region of interest" description="Disordered" evidence="2">
    <location>
        <begin position="134"/>
        <end position="272"/>
    </location>
</feature>
<evidence type="ECO:0000256" key="2">
    <source>
        <dbReference type="SAM" id="MobiDB-lite"/>
    </source>
</evidence>
<gene>
    <name evidence="3" type="ORF">CVT25_006199</name>
</gene>
<accession>A0A409X9W0</accession>
<dbReference type="AlphaFoldDB" id="A0A409X9W0"/>
<keyword evidence="1" id="KW-0175">Coiled coil</keyword>
<dbReference type="InParanoid" id="A0A409X9W0"/>
<feature type="compositionally biased region" description="Low complexity" evidence="2">
    <location>
        <begin position="178"/>
        <end position="197"/>
    </location>
</feature>
<dbReference type="OrthoDB" id="3269067at2759"/>
<feature type="compositionally biased region" description="Basic residues" evidence="2">
    <location>
        <begin position="365"/>
        <end position="378"/>
    </location>
</feature>
<feature type="coiled-coil region" evidence="1">
    <location>
        <begin position="43"/>
        <end position="105"/>
    </location>
</feature>
<feature type="compositionally biased region" description="Basic and acidic residues" evidence="2">
    <location>
        <begin position="286"/>
        <end position="300"/>
    </location>
</feature>
<feature type="compositionally biased region" description="Acidic residues" evidence="2">
    <location>
        <begin position="341"/>
        <end position="353"/>
    </location>
</feature>
<evidence type="ECO:0000313" key="3">
    <source>
        <dbReference type="EMBL" id="PPQ87556.1"/>
    </source>
</evidence>
<comment type="caution">
    <text evidence="3">The sequence shown here is derived from an EMBL/GenBank/DDBJ whole genome shotgun (WGS) entry which is preliminary data.</text>
</comment>
<reference evidence="3 4" key="1">
    <citation type="journal article" date="2018" name="Evol. Lett.">
        <title>Horizontal gene cluster transfer increased hallucinogenic mushroom diversity.</title>
        <authorList>
            <person name="Reynolds H.T."/>
            <person name="Vijayakumar V."/>
            <person name="Gluck-Thaler E."/>
            <person name="Korotkin H.B."/>
            <person name="Matheny P.B."/>
            <person name="Slot J.C."/>
        </authorList>
    </citation>
    <scope>NUCLEOTIDE SEQUENCE [LARGE SCALE GENOMIC DNA]</scope>
    <source>
        <strain evidence="3 4">2631</strain>
    </source>
</reference>
<dbReference type="EMBL" id="NHYD01002258">
    <property type="protein sequence ID" value="PPQ87556.1"/>
    <property type="molecule type" value="Genomic_DNA"/>
</dbReference>
<evidence type="ECO:0000256" key="1">
    <source>
        <dbReference type="SAM" id="Coils"/>
    </source>
</evidence>
<feature type="region of interest" description="Disordered" evidence="2">
    <location>
        <begin position="286"/>
        <end position="442"/>
    </location>
</feature>
<feature type="compositionally biased region" description="Basic residues" evidence="2">
    <location>
        <begin position="424"/>
        <end position="442"/>
    </location>
</feature>
<organism evidence="3 4">
    <name type="scientific">Psilocybe cyanescens</name>
    <dbReference type="NCBI Taxonomy" id="93625"/>
    <lineage>
        <taxon>Eukaryota</taxon>
        <taxon>Fungi</taxon>
        <taxon>Dikarya</taxon>
        <taxon>Basidiomycota</taxon>
        <taxon>Agaricomycotina</taxon>
        <taxon>Agaricomycetes</taxon>
        <taxon>Agaricomycetidae</taxon>
        <taxon>Agaricales</taxon>
        <taxon>Agaricineae</taxon>
        <taxon>Strophariaceae</taxon>
        <taxon>Psilocybe</taxon>
    </lineage>
</organism>
<sequence>MASVNPSAMVAESLSTHSKAVYQAFAEVEAQSRIEVARMVVDVREAKTDRDKATRELHAVQLEAQNWKQEIVTTKAVIAHQAETIAQLRREVTQWKDQSRNWQEHFLRVEQERCAQSSRIDELVVEMQYPNQRTGSTALHTPKTMKYTDGVNSAPSSSSKRLSVTTSPTQPPVPPSPSTLDSSVTTPSTQTGGTNTQRRNKRAKTQNERERDVPSMQANNDQEEGSSTGAKRPRKNHTNTNANASTSSTSTQGPTTVAAQQKPDAPATVRSSTVIRRVQAVIHVKREESYSEEEDPRHEASGAASASTLQNASSSTTVKKKEESVEYQRYLRTPRRKIVEDEQYEDEDEDIDLGSDPLSGAAGRHQQRNQRSRFRQRSRINYQEEDDDDNEEEDEDDELMMGAEENHDEVYGTQPIEAHASQQSKKHSKAGRPAKKRKVTAR</sequence>
<feature type="compositionally biased region" description="Polar residues" evidence="2">
    <location>
        <begin position="216"/>
        <end position="229"/>
    </location>
</feature>
<evidence type="ECO:0000313" key="4">
    <source>
        <dbReference type="Proteomes" id="UP000283269"/>
    </source>
</evidence>
<dbReference type="Proteomes" id="UP000283269">
    <property type="component" value="Unassembled WGS sequence"/>
</dbReference>
<feature type="compositionally biased region" description="Low complexity" evidence="2">
    <location>
        <begin position="156"/>
        <end position="168"/>
    </location>
</feature>
<proteinExistence type="predicted"/>
<feature type="compositionally biased region" description="Acidic residues" evidence="2">
    <location>
        <begin position="383"/>
        <end position="399"/>
    </location>
</feature>
<keyword evidence="4" id="KW-1185">Reference proteome</keyword>
<feature type="compositionally biased region" description="Low complexity" evidence="2">
    <location>
        <begin position="238"/>
        <end position="251"/>
    </location>
</feature>
<protein>
    <submittedName>
        <fullName evidence="3">Uncharacterized protein</fullName>
    </submittedName>
</protein>
<name>A0A409X9W0_PSICY</name>